<evidence type="ECO:0000313" key="9">
    <source>
        <dbReference type="Proteomes" id="UP000612746"/>
    </source>
</evidence>
<dbReference type="Proteomes" id="UP000612746">
    <property type="component" value="Unassembled WGS sequence"/>
</dbReference>
<dbReference type="Pfam" id="PF00620">
    <property type="entry name" value="RhoGAP"/>
    <property type="match status" value="1"/>
</dbReference>
<reference evidence="8" key="1">
    <citation type="submission" date="2020-12" db="EMBL/GenBank/DDBJ databases">
        <title>Metabolic potential, ecology and presence of endohyphal bacteria is reflected in genomic diversity of Mucoromycotina.</title>
        <authorList>
            <person name="Muszewska A."/>
            <person name="Okrasinska A."/>
            <person name="Steczkiewicz K."/>
            <person name="Drgas O."/>
            <person name="Orlowska M."/>
            <person name="Perlinska-Lenart U."/>
            <person name="Aleksandrzak-Piekarczyk T."/>
            <person name="Szatraj K."/>
            <person name="Zielenkiewicz U."/>
            <person name="Pilsyk S."/>
            <person name="Malc E."/>
            <person name="Mieczkowski P."/>
            <person name="Kruszewska J.S."/>
            <person name="Biernat P."/>
            <person name="Pawlowska J."/>
        </authorList>
    </citation>
    <scope>NUCLEOTIDE SEQUENCE</scope>
    <source>
        <strain evidence="8">WA0000051536</strain>
    </source>
</reference>
<dbReference type="SMART" id="SM00147">
    <property type="entry name" value="RasGEF"/>
    <property type="match status" value="1"/>
</dbReference>
<feature type="region of interest" description="Disordered" evidence="3">
    <location>
        <begin position="2345"/>
        <end position="2371"/>
    </location>
</feature>
<evidence type="ECO:0000259" key="5">
    <source>
        <dbReference type="PROSITE" id="PS50009"/>
    </source>
</evidence>
<dbReference type="SUPFAM" id="SSF48350">
    <property type="entry name" value="GTPase activation domain, GAP"/>
    <property type="match status" value="1"/>
</dbReference>
<proteinExistence type="predicted"/>
<name>A0A8H7Q9J0_9FUNG</name>
<keyword evidence="9" id="KW-1185">Reference proteome</keyword>
<feature type="region of interest" description="Disordered" evidence="3">
    <location>
        <begin position="1"/>
        <end position="35"/>
    </location>
</feature>
<feature type="domain" description="N-terminal Ras-GEF" evidence="6">
    <location>
        <begin position="1257"/>
        <end position="1433"/>
    </location>
</feature>
<dbReference type="SMART" id="SM00233">
    <property type="entry name" value="PH"/>
    <property type="match status" value="2"/>
</dbReference>
<dbReference type="InterPro" id="IPR000198">
    <property type="entry name" value="RhoGAP_dom"/>
</dbReference>
<dbReference type="InterPro" id="IPR001895">
    <property type="entry name" value="RASGEF_cat_dom"/>
</dbReference>
<dbReference type="GO" id="GO:0005096">
    <property type="term" value="F:GTPase activator activity"/>
    <property type="evidence" value="ECO:0007669"/>
    <property type="project" value="UniProtKB-KW"/>
</dbReference>
<dbReference type="InterPro" id="IPR023578">
    <property type="entry name" value="Ras_GEF_dom_sf"/>
</dbReference>
<organism evidence="8 9">
    <name type="scientific">Umbelopsis vinacea</name>
    <dbReference type="NCBI Taxonomy" id="44442"/>
    <lineage>
        <taxon>Eukaryota</taxon>
        <taxon>Fungi</taxon>
        <taxon>Fungi incertae sedis</taxon>
        <taxon>Mucoromycota</taxon>
        <taxon>Mucoromycotina</taxon>
        <taxon>Umbelopsidomycetes</taxon>
        <taxon>Umbelopsidales</taxon>
        <taxon>Umbelopsidaceae</taxon>
        <taxon>Umbelopsis</taxon>
    </lineage>
</organism>
<dbReference type="Gene3D" id="1.10.840.10">
    <property type="entry name" value="Ras guanine-nucleotide exchange factors catalytic domain"/>
    <property type="match status" value="2"/>
</dbReference>
<feature type="domain" description="PH" evidence="4">
    <location>
        <begin position="2066"/>
        <end position="2101"/>
    </location>
</feature>
<dbReference type="Pfam" id="PF15410">
    <property type="entry name" value="PH_9"/>
    <property type="match status" value="1"/>
</dbReference>
<evidence type="ECO:0000259" key="6">
    <source>
        <dbReference type="PROSITE" id="PS50212"/>
    </source>
</evidence>
<protein>
    <submittedName>
        <fullName evidence="8">Uncharacterized protein</fullName>
    </submittedName>
</protein>
<dbReference type="PROSITE" id="PS50009">
    <property type="entry name" value="RASGEF_CAT"/>
    <property type="match status" value="1"/>
</dbReference>
<dbReference type="InterPro" id="IPR001849">
    <property type="entry name" value="PH_domain"/>
</dbReference>
<evidence type="ECO:0000259" key="4">
    <source>
        <dbReference type="PROSITE" id="PS50003"/>
    </source>
</evidence>
<dbReference type="GO" id="GO:0005737">
    <property type="term" value="C:cytoplasm"/>
    <property type="evidence" value="ECO:0007669"/>
    <property type="project" value="TreeGrafter"/>
</dbReference>
<accession>A0A8H7Q9J0</accession>
<gene>
    <name evidence="8" type="ORF">INT44_001210</name>
</gene>
<dbReference type="CDD" id="cd06224">
    <property type="entry name" value="REM"/>
    <property type="match status" value="1"/>
</dbReference>
<dbReference type="InterPro" id="IPR008936">
    <property type="entry name" value="Rho_GTPase_activation_prot"/>
</dbReference>
<feature type="compositionally biased region" description="Polar residues" evidence="3">
    <location>
        <begin position="1108"/>
        <end position="1122"/>
    </location>
</feature>
<feature type="compositionally biased region" description="Acidic residues" evidence="3">
    <location>
        <begin position="2354"/>
        <end position="2371"/>
    </location>
</feature>
<dbReference type="Gene3D" id="2.30.29.30">
    <property type="entry name" value="Pleckstrin-homology domain (PH domain)/Phosphotyrosine-binding domain (PTB)"/>
    <property type="match status" value="2"/>
</dbReference>
<feature type="domain" description="Ras-GEF" evidence="5">
    <location>
        <begin position="720"/>
        <end position="1016"/>
    </location>
</feature>
<feature type="compositionally biased region" description="Polar residues" evidence="3">
    <location>
        <begin position="10"/>
        <end position="35"/>
    </location>
</feature>
<evidence type="ECO:0000256" key="3">
    <source>
        <dbReference type="SAM" id="MobiDB-lite"/>
    </source>
</evidence>
<evidence type="ECO:0000256" key="2">
    <source>
        <dbReference type="PROSITE-ProRule" id="PRU00168"/>
    </source>
</evidence>
<dbReference type="PANTHER" id="PTHR23176:SF133">
    <property type="entry name" value="GTPASE-ACTIVATING PROTEIN PAC-1"/>
    <property type="match status" value="1"/>
</dbReference>
<feature type="compositionally biased region" description="Polar residues" evidence="3">
    <location>
        <begin position="73"/>
        <end position="89"/>
    </location>
</feature>
<dbReference type="PROSITE" id="PS50003">
    <property type="entry name" value="PH_DOMAIN"/>
    <property type="match status" value="1"/>
</dbReference>
<dbReference type="SUPFAM" id="SSF48366">
    <property type="entry name" value="Ras GEF"/>
    <property type="match status" value="2"/>
</dbReference>
<dbReference type="Gene3D" id="1.20.870.10">
    <property type="entry name" value="Son of sevenless (SoS) protein Chain: S domain 1"/>
    <property type="match status" value="2"/>
</dbReference>
<dbReference type="SUPFAM" id="SSF50729">
    <property type="entry name" value="PH domain-like"/>
    <property type="match status" value="1"/>
</dbReference>
<keyword evidence="1" id="KW-0343">GTPase activation</keyword>
<dbReference type="PANTHER" id="PTHR23176">
    <property type="entry name" value="RHO/RAC/CDC GTPASE-ACTIVATING PROTEIN"/>
    <property type="match status" value="1"/>
</dbReference>
<dbReference type="OrthoDB" id="79452at2759"/>
<dbReference type="Pfam" id="PF00617">
    <property type="entry name" value="RasGEF"/>
    <property type="match status" value="1"/>
</dbReference>
<dbReference type="PROSITE" id="PS50212">
    <property type="entry name" value="RASGEF_NTER"/>
    <property type="match status" value="2"/>
</dbReference>
<comment type="caution">
    <text evidence="8">The sequence shown here is derived from an EMBL/GenBank/DDBJ whole genome shotgun (WGS) entry which is preliminary data.</text>
</comment>
<dbReference type="SMART" id="SM00324">
    <property type="entry name" value="RhoGAP"/>
    <property type="match status" value="1"/>
</dbReference>
<dbReference type="InterPro" id="IPR000651">
    <property type="entry name" value="Ras-like_Gua-exchang_fac_N"/>
</dbReference>
<feature type="region of interest" description="Disordered" evidence="3">
    <location>
        <begin position="73"/>
        <end position="118"/>
    </location>
</feature>
<evidence type="ECO:0000256" key="1">
    <source>
        <dbReference type="ARBA" id="ARBA00022468"/>
    </source>
</evidence>
<feature type="region of interest" description="Disordered" evidence="3">
    <location>
        <begin position="1083"/>
        <end position="1138"/>
    </location>
</feature>
<dbReference type="GO" id="GO:0005085">
    <property type="term" value="F:guanyl-nucleotide exchange factor activity"/>
    <property type="evidence" value="ECO:0007669"/>
    <property type="project" value="UniProtKB-KW"/>
</dbReference>
<dbReference type="GO" id="GO:0007264">
    <property type="term" value="P:small GTPase-mediated signal transduction"/>
    <property type="evidence" value="ECO:0007669"/>
    <property type="project" value="InterPro"/>
</dbReference>
<dbReference type="InterPro" id="IPR050729">
    <property type="entry name" value="Rho-GAP"/>
</dbReference>
<dbReference type="InterPro" id="IPR036964">
    <property type="entry name" value="RASGEF_cat_dom_sf"/>
</dbReference>
<dbReference type="InterPro" id="IPR041681">
    <property type="entry name" value="PH_9"/>
</dbReference>
<dbReference type="InterPro" id="IPR011993">
    <property type="entry name" value="PH-like_dom_sf"/>
</dbReference>
<dbReference type="PROSITE" id="PS50238">
    <property type="entry name" value="RHOGAP"/>
    <property type="match status" value="1"/>
</dbReference>
<evidence type="ECO:0000259" key="7">
    <source>
        <dbReference type="PROSITE" id="PS50238"/>
    </source>
</evidence>
<keyword evidence="2" id="KW-0344">Guanine-nucleotide releasing factor</keyword>
<dbReference type="EMBL" id="JAEPRA010000002">
    <property type="protein sequence ID" value="KAG2188457.1"/>
    <property type="molecule type" value="Genomic_DNA"/>
</dbReference>
<sequence length="2371" mass="267849">MRPKNKNKSDSGSARSSVDNNSNSELQQAARSNPKSGAFSYIKSRLFHAGSAPSTGQKYLGEVERPYQNALVTPTSHETSNIHGATESSAGKLDIPINTTHHRSASGNMLSKSFEPLPNQDWEGGPGYAINTRPVSVLGLEGVIKQIEAASGNSAKLSELHNLHSRQLSSMITPVQPSESRSKQILNSTKRLSGIVIKEGYLFKKTDFKTFSRTARLDRSWKGYHVVLRGHKLYLYRAQHENALKAYFPSPKDHNMSISHSNASIDSQSPTREVFSAYYQLLDKGMEWLYSDFDPDSQTVLYSICKSSADAHPTSHNPEYFYGDCFTEVDNITGAYKGYFCLLVFKTRLLICQKEWSKTKGTDTTTNRNGAGQPCNRWNIDLDVSLESVQLSHGTIEVDKKSSEEGMQGVMEPDTEDLASRSTLKTRRSTTSLSSHVVELDIAPPGHAAKLSRHFVPTSTDAGSRWTECFTHAKRRIDQNTSAPWHALPFGIKPESVHQGEKSNFGPFDDSSFLILKEYRVPSEYFDYRDIQGGTVDELFNELLRVRKDYLETGYVEFVRAFLLTYPLFTTSTELISALKKGIIAFASDAEAGQGAMRRAYQIIQIWCKDFRADIVGEVATGLLDILDMDLWRSECDTPHITPDSITDLKKIVLASVDDNAKIYETSVALDSKAVEYDVKINTVIKSSELHHNKSSLSSTVDVSDILNVGLTPTFFLKIDPAEFAKQIYLFHRSSYQMYKQRLSNPLCYIPQSLPSTTAPSHLLFTTSSPHFLTSFVNQHVLIDSHQMCSSQLDECVLRAMLIEHWIRVGEELLKLGDMCGWCSIAVSICSFAILRLRQSWKFVNQDLIERLTTIWSPILIQSNMFSTEIGSCGWQAYSTLGKLHVLDPTLTGITLPNAHLDDFTRASSGVPFFGVIRQFVERLRRHVRRYLDAPASGNNHQQPIVNFEKYWSMYDAIWTTLQRYQSPSQDDTVESLVIEPIGPIQAFFEHTQVNLLSVPNDYNVLQECSLECEPKPFMIGSSIRSPRKLKWLSESIAPPSSWILSFPQLVSSITKKDTLSGLIQPTTVRSMKMFQQQLPTARTSRLKKLAMPDTIPESEGNDKGNETHSPSTSSMQESSRGSRNRKRTYSFPSSRSISELGLDSSLSAVENMESNSRSWINPENYKKSQTISKSPFHAIVHIGAVGEKLVSVRDGELILQIDDLKESKPSFVATKPLLSIIPQSFVFESKPILDVSVRWTEDQGQGLEADGKIKAQKVKVKAGTFERLMDVLIYGLSEYSANVDSQDDFGEYVFSECRLSVDMEEYVHVFFITYRSFLSDTELLEYLRKSFMNASSIGRITKLRQKYSLKSMFETSFASNKPSEEADIKDWTYIARVRLQILDLIIYWVGHFFWDFINESANRKRTSQLIDQMTKSTEDMRVQVGELMEESTKINDEAERVFELIDTMDLKLVHLTNMLFISFLTPPLNHRVIGDLQLSSIDKCQVVEKYSTYVAQTKDDIKTASNSLAQSAYTPSKPGLPTLTQSPSTPVPKRPTPSVLVQLAATDILQQVDSIVQQMFTDITLQDWILLNDTLVTQSIDAYSWLPARKSVGSSVSSHMMTPPYTEQIGMSNVADDEVLISDIFIAIQGARRSTVATTTSTTENLMATLPDAIHQLFNLHFSIRSWIINELTSYTIDADQRAERMQKCIDVIVLSRLQMTTEPVFKELLNNPDQLDPLSNGGKVIPGFVEYSILSALVSPQVRLFVKSWTKTAEKNQAQSLDTPEVIIDAAVTIAQLTKSQAKSTRSRPYVVSIGWIIEMMLELGEDRTEAIRNSEPLVKFDQCQYFYNFWRFIRQVQALVREDSGMRMSESGDFTEKLRESLAPRLMDFLTASTQPWPALSLKGLREFASRENASIEKNKALSVSQAQSKIASNSNHGASTISNKSMVFGKLVAKQQEKLKVDTKERDRIDREWREMQHKMQKKQLEQAKTIEKRERKLLKHQHGTSHQHQSSHLPWINSFLRGLKITHTNEQHQDMGGMGRDDSHPPDVLTVPIVTDNMKASNVINLINSTSSVASTYLKRDFVFRIVTEEGGQYLFQAMNDSNMHDWIRTINWAAKEGAARRLTVLVAQAENKRKSGTSDDLKFFDDRQRKKGKEVRGSIYGVDLSELMSSGKIPLVVEKCIDEIERRGLEEVGIYRVAGSGETVSYLRQQLNRNAINVNLGDDDWIDINVVVDAFKQFFRDLPQPLLTFDLYGDYMKASAVEDHDQRILAIKKVTKRLPTNNYILLKRLIEHFVVVTDYEAYNHMYATNLAIVFGPTLLRPEPGPVSFATTMANLGHQQNVVKNLITHYHFIFDVESEDCDREREPGEDSVGDQEEDHENVNDSE</sequence>
<feature type="domain" description="Rho-GAP" evidence="7">
    <location>
        <begin position="2148"/>
        <end position="2339"/>
    </location>
</feature>
<feature type="region of interest" description="Disordered" evidence="3">
    <location>
        <begin position="1511"/>
        <end position="1537"/>
    </location>
</feature>
<dbReference type="Pfam" id="PF00618">
    <property type="entry name" value="RasGEF_N"/>
    <property type="match status" value="1"/>
</dbReference>
<dbReference type="Gene3D" id="1.10.555.10">
    <property type="entry name" value="Rho GTPase activation protein"/>
    <property type="match status" value="1"/>
</dbReference>
<evidence type="ECO:0000313" key="8">
    <source>
        <dbReference type="EMBL" id="KAG2188457.1"/>
    </source>
</evidence>
<feature type="domain" description="N-terminal Ras-GEF" evidence="6">
    <location>
        <begin position="527"/>
        <end position="657"/>
    </location>
</feature>